<dbReference type="GO" id="GO:0005874">
    <property type="term" value="C:microtubule"/>
    <property type="evidence" value="ECO:0007669"/>
    <property type="project" value="UniProtKB-KW"/>
</dbReference>
<organism evidence="3 4">
    <name type="scientific">Oldenlandia corymbosa var. corymbosa</name>
    <dbReference type="NCBI Taxonomy" id="529605"/>
    <lineage>
        <taxon>Eukaryota</taxon>
        <taxon>Viridiplantae</taxon>
        <taxon>Streptophyta</taxon>
        <taxon>Embryophyta</taxon>
        <taxon>Tracheophyta</taxon>
        <taxon>Spermatophyta</taxon>
        <taxon>Magnoliopsida</taxon>
        <taxon>eudicotyledons</taxon>
        <taxon>Gunneridae</taxon>
        <taxon>Pentapetalae</taxon>
        <taxon>asterids</taxon>
        <taxon>lamiids</taxon>
        <taxon>Gentianales</taxon>
        <taxon>Rubiaceae</taxon>
        <taxon>Rubioideae</taxon>
        <taxon>Spermacoceae</taxon>
        <taxon>Hedyotis-Oldenlandia complex</taxon>
        <taxon>Oldenlandia</taxon>
    </lineage>
</organism>
<evidence type="ECO:0000256" key="1">
    <source>
        <dbReference type="ARBA" id="ARBA00022701"/>
    </source>
</evidence>
<dbReference type="GO" id="GO:0007018">
    <property type="term" value="P:microtubule-based movement"/>
    <property type="evidence" value="ECO:0007669"/>
    <property type="project" value="InterPro"/>
</dbReference>
<dbReference type="InterPro" id="IPR021881">
    <property type="entry name" value="NACK_C"/>
</dbReference>
<dbReference type="EMBL" id="OX459124">
    <property type="protein sequence ID" value="CAI9113601.1"/>
    <property type="molecule type" value="Genomic_DNA"/>
</dbReference>
<dbReference type="PANTHER" id="PTHR47968:SF23">
    <property type="entry name" value="KINESIN-LIKE PROTEIN KIN-7A"/>
    <property type="match status" value="1"/>
</dbReference>
<dbReference type="AlphaFoldDB" id="A0AAV1E071"/>
<evidence type="ECO:0000313" key="3">
    <source>
        <dbReference type="EMBL" id="CAI9113601.1"/>
    </source>
</evidence>
<gene>
    <name evidence="3" type="ORF">OLC1_LOCUS20574</name>
</gene>
<dbReference type="PANTHER" id="PTHR47968">
    <property type="entry name" value="CENTROMERE PROTEIN E"/>
    <property type="match status" value="1"/>
</dbReference>
<protein>
    <submittedName>
        <fullName evidence="3">OLC1v1014234C1</fullName>
    </submittedName>
</protein>
<dbReference type="Proteomes" id="UP001161247">
    <property type="component" value="Chromosome 7"/>
</dbReference>
<evidence type="ECO:0000313" key="4">
    <source>
        <dbReference type="Proteomes" id="UP001161247"/>
    </source>
</evidence>
<dbReference type="Pfam" id="PF11995">
    <property type="entry name" value="DUF3490"/>
    <property type="match status" value="1"/>
</dbReference>
<proteinExistence type="predicted"/>
<reference evidence="3" key="1">
    <citation type="submission" date="2023-03" db="EMBL/GenBank/DDBJ databases">
        <authorList>
            <person name="Julca I."/>
        </authorList>
    </citation>
    <scope>NUCLEOTIDE SEQUENCE</scope>
</reference>
<evidence type="ECO:0000259" key="2">
    <source>
        <dbReference type="Pfam" id="PF11995"/>
    </source>
</evidence>
<accession>A0AAV1E071</accession>
<sequence>MQKMFQNAAEENVRSIKAYVTELKERVAKLQYQKQLLVCQLEANEAAGYEIENVEDLPPIQQDSLHLDIHESGTLRRLTWLQQHLAEIGNASPAPRVGNDPSVSLSNRELKREREFLAKRLKRLSEEEREALYIKWEVPLDGQQRRIQFINKLWRNPHDEKHVHESADIVARLVGLCESGKISKEMFELNFVLPSNKNPWMVGWNQITDLLHL</sequence>
<dbReference type="GO" id="GO:0003777">
    <property type="term" value="F:microtubule motor activity"/>
    <property type="evidence" value="ECO:0007669"/>
    <property type="project" value="InterPro"/>
</dbReference>
<dbReference type="InterPro" id="IPR027640">
    <property type="entry name" value="Kinesin-like_fam"/>
</dbReference>
<name>A0AAV1E071_OLDCO</name>
<feature type="domain" description="NPK1-activating kinesin-like protein C-terminal" evidence="2">
    <location>
        <begin position="63"/>
        <end position="193"/>
    </location>
</feature>
<keyword evidence="1" id="KW-0493">Microtubule</keyword>
<keyword evidence="4" id="KW-1185">Reference proteome</keyword>